<accession>A0ABW4NMX4</accession>
<keyword evidence="4" id="KW-1185">Reference proteome</keyword>
<dbReference type="EMBL" id="JBHUFF010000008">
    <property type="protein sequence ID" value="MFD1798852.1"/>
    <property type="molecule type" value="Genomic_DNA"/>
</dbReference>
<dbReference type="InterPro" id="IPR014044">
    <property type="entry name" value="CAP_dom"/>
</dbReference>
<comment type="caution">
    <text evidence="3">The sequence shown here is derived from an EMBL/GenBank/DDBJ whole genome shotgun (WGS) entry which is preliminary data.</text>
</comment>
<sequence>MKRFLSTVVMLALAIVIGFWLGSTNVLDGTKIGDALSFITEKIPVPQDWKILLPDESESSMPQVPNNKAAESSSSVPATIDEEDETSTIDYVAIEDHILELLNDLRQEKNLNALKPNEQLKKASRQRAKETKESFAHTRPDGREMATIFEEPEYEYVYQLVGENIGMATYYLDEEGMAELMFGGWKNSPGHYENMVRENFEEIGIGVYYDGETLYAAQLFGTPR</sequence>
<proteinExistence type="predicted"/>
<organism evidence="3 4">
    <name type="scientific">Carnobacterium antarcticum</name>
    <dbReference type="NCBI Taxonomy" id="2126436"/>
    <lineage>
        <taxon>Bacteria</taxon>
        <taxon>Bacillati</taxon>
        <taxon>Bacillota</taxon>
        <taxon>Bacilli</taxon>
        <taxon>Lactobacillales</taxon>
        <taxon>Carnobacteriaceae</taxon>
        <taxon>Carnobacterium</taxon>
    </lineage>
</organism>
<dbReference type="InterPro" id="IPR035940">
    <property type="entry name" value="CAP_sf"/>
</dbReference>
<evidence type="ECO:0000259" key="2">
    <source>
        <dbReference type="Pfam" id="PF00188"/>
    </source>
</evidence>
<evidence type="ECO:0000256" key="1">
    <source>
        <dbReference type="SAM" id="MobiDB-lite"/>
    </source>
</evidence>
<dbReference type="CDD" id="cd05379">
    <property type="entry name" value="CAP_bacterial"/>
    <property type="match status" value="1"/>
</dbReference>
<dbReference type="RefSeq" id="WP_058919251.1">
    <property type="nucleotide sequence ID" value="NZ_JBHSQC010000015.1"/>
</dbReference>
<dbReference type="Proteomes" id="UP001597285">
    <property type="component" value="Unassembled WGS sequence"/>
</dbReference>
<dbReference type="PANTHER" id="PTHR31157">
    <property type="entry name" value="SCP DOMAIN-CONTAINING PROTEIN"/>
    <property type="match status" value="1"/>
</dbReference>
<reference evidence="4" key="1">
    <citation type="journal article" date="2019" name="Int. J. Syst. Evol. Microbiol.">
        <title>The Global Catalogue of Microorganisms (GCM) 10K type strain sequencing project: providing services to taxonomists for standard genome sequencing and annotation.</title>
        <authorList>
            <consortium name="The Broad Institute Genomics Platform"/>
            <consortium name="The Broad Institute Genome Sequencing Center for Infectious Disease"/>
            <person name="Wu L."/>
            <person name="Ma J."/>
        </authorList>
    </citation>
    <scope>NUCLEOTIDE SEQUENCE [LARGE SCALE GENOMIC DNA]</scope>
    <source>
        <strain evidence="4">KCTC 42143</strain>
    </source>
</reference>
<evidence type="ECO:0000313" key="4">
    <source>
        <dbReference type="Proteomes" id="UP001597285"/>
    </source>
</evidence>
<dbReference type="PANTHER" id="PTHR31157:SF1">
    <property type="entry name" value="SCP DOMAIN-CONTAINING PROTEIN"/>
    <property type="match status" value="1"/>
</dbReference>
<dbReference type="Pfam" id="PF00188">
    <property type="entry name" value="CAP"/>
    <property type="match status" value="1"/>
</dbReference>
<name>A0ABW4NMX4_9LACT</name>
<dbReference type="Gene3D" id="3.40.33.10">
    <property type="entry name" value="CAP"/>
    <property type="match status" value="1"/>
</dbReference>
<feature type="region of interest" description="Disordered" evidence="1">
    <location>
        <begin position="57"/>
        <end position="82"/>
    </location>
</feature>
<feature type="domain" description="SCP" evidence="2">
    <location>
        <begin position="99"/>
        <end position="215"/>
    </location>
</feature>
<protein>
    <submittedName>
        <fullName evidence="3">CAP domain-containing protein</fullName>
    </submittedName>
</protein>
<feature type="compositionally biased region" description="Polar residues" evidence="1">
    <location>
        <begin position="59"/>
        <end position="77"/>
    </location>
</feature>
<evidence type="ECO:0000313" key="3">
    <source>
        <dbReference type="EMBL" id="MFD1798852.1"/>
    </source>
</evidence>
<dbReference type="SUPFAM" id="SSF55797">
    <property type="entry name" value="PR-1-like"/>
    <property type="match status" value="1"/>
</dbReference>
<gene>
    <name evidence="3" type="ORF">ACFSBK_03120</name>
</gene>